<feature type="region of interest" description="Disordered" evidence="2">
    <location>
        <begin position="289"/>
        <end position="313"/>
    </location>
</feature>
<dbReference type="OrthoDB" id="5978656at2759"/>
<evidence type="ECO:0000313" key="3">
    <source>
        <dbReference type="EMBL" id="KAI5062328.1"/>
    </source>
</evidence>
<dbReference type="InterPro" id="IPR015424">
    <property type="entry name" value="PyrdxlP-dep_Trfase"/>
</dbReference>
<name>A0A9D4U7A9_ADICA</name>
<protein>
    <submittedName>
        <fullName evidence="3">Uncharacterized protein</fullName>
    </submittedName>
</protein>
<dbReference type="PANTHER" id="PTHR43092:SF2">
    <property type="entry name" value="HERCYNYLCYSTEINE SULFOXIDE LYASE"/>
    <property type="match status" value="1"/>
</dbReference>
<reference evidence="3" key="1">
    <citation type="submission" date="2021-01" db="EMBL/GenBank/DDBJ databases">
        <title>Adiantum capillus-veneris genome.</title>
        <authorList>
            <person name="Fang Y."/>
            <person name="Liao Q."/>
        </authorList>
    </citation>
    <scope>NUCLEOTIDE SEQUENCE</scope>
    <source>
        <strain evidence="3">H3</strain>
        <tissue evidence="3">Leaf</tissue>
    </source>
</reference>
<evidence type="ECO:0000313" key="4">
    <source>
        <dbReference type="Proteomes" id="UP000886520"/>
    </source>
</evidence>
<accession>A0A9D4U7A9</accession>
<sequence>MAASAVAPRPCRLSLWLRQPDRFYFGPLQDALLHSCRAVVSLIHAHHVDQVVLVDNVTIVVAMVLQRSTLQQAQTESQRVRLALIDHITSMPSVVLPIRELVSLCRREGVDEWLFCPHAVAFLHCKAEQLRDLHHQIVAHNYEKGLGRECDWVGTRDYSAHLAAVDAIEFFEKFKGGVRAVQDHNRHSVVSMGAMLADAWGTHCGTPPDLSSSMIMVGLPNAVGVLSHGDAIDLRTRLPEEFGIEVSSSIVDDLPPPNAIAVVSFIPYVLRLAVYALQVRLPARTTKKVATGNPAAPELGTLSAPSDPRTSEASNAQLIVPTAAVPSPFIKSAHMALYSALGGRRATLLFIFENFPFSPHMYCTKGI</sequence>
<evidence type="ECO:0000256" key="2">
    <source>
        <dbReference type="SAM" id="MobiDB-lite"/>
    </source>
</evidence>
<dbReference type="Proteomes" id="UP000886520">
    <property type="component" value="Chromosome 22"/>
</dbReference>
<proteinExistence type="predicted"/>
<keyword evidence="1" id="KW-0663">Pyridoxal phosphate</keyword>
<gene>
    <name evidence="3" type="ORF">GOP47_0022867</name>
</gene>
<evidence type="ECO:0000256" key="1">
    <source>
        <dbReference type="ARBA" id="ARBA00022898"/>
    </source>
</evidence>
<dbReference type="SUPFAM" id="SSF53383">
    <property type="entry name" value="PLP-dependent transferases"/>
    <property type="match status" value="1"/>
</dbReference>
<keyword evidence="4" id="KW-1185">Reference proteome</keyword>
<comment type="caution">
    <text evidence="3">The sequence shown here is derived from an EMBL/GenBank/DDBJ whole genome shotgun (WGS) entry which is preliminary data.</text>
</comment>
<dbReference type="PANTHER" id="PTHR43092">
    <property type="entry name" value="L-CYSTEINE DESULFHYDRASE"/>
    <property type="match status" value="1"/>
</dbReference>
<dbReference type="EMBL" id="JABFUD020000022">
    <property type="protein sequence ID" value="KAI5062328.1"/>
    <property type="molecule type" value="Genomic_DNA"/>
</dbReference>
<dbReference type="AlphaFoldDB" id="A0A9D4U7A9"/>
<organism evidence="3 4">
    <name type="scientific">Adiantum capillus-veneris</name>
    <name type="common">Maidenhair fern</name>
    <dbReference type="NCBI Taxonomy" id="13818"/>
    <lineage>
        <taxon>Eukaryota</taxon>
        <taxon>Viridiplantae</taxon>
        <taxon>Streptophyta</taxon>
        <taxon>Embryophyta</taxon>
        <taxon>Tracheophyta</taxon>
        <taxon>Polypodiopsida</taxon>
        <taxon>Polypodiidae</taxon>
        <taxon>Polypodiales</taxon>
        <taxon>Pteridineae</taxon>
        <taxon>Pteridaceae</taxon>
        <taxon>Vittarioideae</taxon>
        <taxon>Adiantum</taxon>
    </lineage>
</organism>